<organism evidence="2 3">
    <name type="scientific">Gracilibacillus kekensis</name>
    <dbReference type="NCBI Taxonomy" id="1027249"/>
    <lineage>
        <taxon>Bacteria</taxon>
        <taxon>Bacillati</taxon>
        <taxon>Bacillota</taxon>
        <taxon>Bacilli</taxon>
        <taxon>Bacillales</taxon>
        <taxon>Bacillaceae</taxon>
        <taxon>Gracilibacillus</taxon>
    </lineage>
</organism>
<accession>A0A1M7NSE5</accession>
<reference evidence="2 3" key="1">
    <citation type="submission" date="2016-11" db="EMBL/GenBank/DDBJ databases">
        <authorList>
            <person name="Jaros S."/>
            <person name="Januszkiewicz K."/>
            <person name="Wedrychowicz H."/>
        </authorList>
    </citation>
    <scope>NUCLEOTIDE SEQUENCE [LARGE SCALE GENOMIC DNA]</scope>
    <source>
        <strain evidence="2 3">CGMCC 1.10681</strain>
    </source>
</reference>
<evidence type="ECO:0000313" key="2">
    <source>
        <dbReference type="EMBL" id="SHN06945.1"/>
    </source>
</evidence>
<dbReference type="Proteomes" id="UP000184184">
    <property type="component" value="Unassembled WGS sequence"/>
</dbReference>
<dbReference type="RefSeq" id="WP_073201461.1">
    <property type="nucleotide sequence ID" value="NZ_FRCZ01000003.1"/>
</dbReference>
<feature type="transmembrane region" description="Helical" evidence="1">
    <location>
        <begin position="12"/>
        <end position="32"/>
    </location>
</feature>
<protein>
    <submittedName>
        <fullName evidence="2">Uncharacterized protein</fullName>
    </submittedName>
</protein>
<sequence>MNSHIKGEIKSLIIVLSIIFVLFVVVVIYWYFVNSDYNGVITKIQEDTFTLEPINAAEEADYNVYKIYFSEDTKIRGKGTTVDDLEDR</sequence>
<proteinExistence type="predicted"/>
<name>A0A1M7NSE5_9BACI</name>
<keyword evidence="1" id="KW-0812">Transmembrane</keyword>
<dbReference type="OrthoDB" id="2936632at2"/>
<dbReference type="EMBL" id="FRCZ01000003">
    <property type="protein sequence ID" value="SHN06945.1"/>
    <property type="molecule type" value="Genomic_DNA"/>
</dbReference>
<keyword evidence="1" id="KW-1133">Transmembrane helix</keyword>
<dbReference type="AlphaFoldDB" id="A0A1M7NSE5"/>
<keyword evidence="1" id="KW-0472">Membrane</keyword>
<gene>
    <name evidence="2" type="ORF">SAMN05216179_1734</name>
</gene>
<evidence type="ECO:0000313" key="3">
    <source>
        <dbReference type="Proteomes" id="UP000184184"/>
    </source>
</evidence>
<evidence type="ECO:0000256" key="1">
    <source>
        <dbReference type="SAM" id="Phobius"/>
    </source>
</evidence>
<keyword evidence="3" id="KW-1185">Reference proteome</keyword>